<keyword evidence="2" id="KW-1185">Reference proteome</keyword>
<dbReference type="PATRIC" id="fig|1265738.3.peg.1173"/>
<accession>M5RRD2</accession>
<sequence length="121" mass="13377">MTSAVRAQRETRCRHQAIQTEWLLDAGIKRAISQMTADEKYEGEHWIPAFETTQFAKAAVEITVEPTTRSDSSANVVSVNVVATLARSVASPAMEIATRTQKSFTFQISKPTPHSPSINEE</sequence>
<reference evidence="1 2" key="1">
    <citation type="journal article" date="2013" name="Mar. Genomics">
        <title>Expression of sulfatases in Rhodopirellula baltica and the diversity of sulfatases in the genus Rhodopirellula.</title>
        <authorList>
            <person name="Wegner C.E."/>
            <person name="Richter-Heitmann T."/>
            <person name="Klindworth A."/>
            <person name="Klockow C."/>
            <person name="Richter M."/>
            <person name="Achstetter T."/>
            <person name="Glockner F.O."/>
            <person name="Harder J."/>
        </authorList>
    </citation>
    <scope>NUCLEOTIDE SEQUENCE [LARGE SCALE GENOMIC DNA]</scope>
    <source>
        <strain evidence="1 2">SM1</strain>
    </source>
</reference>
<protein>
    <submittedName>
        <fullName evidence="1">Uncharacterized protein</fullName>
    </submittedName>
</protein>
<comment type="caution">
    <text evidence="1">The sequence shown here is derived from an EMBL/GenBank/DDBJ whole genome shotgun (WGS) entry which is preliminary data.</text>
</comment>
<organism evidence="1 2">
    <name type="scientific">Rhodopirellula maiorica SM1</name>
    <dbReference type="NCBI Taxonomy" id="1265738"/>
    <lineage>
        <taxon>Bacteria</taxon>
        <taxon>Pseudomonadati</taxon>
        <taxon>Planctomycetota</taxon>
        <taxon>Planctomycetia</taxon>
        <taxon>Pirellulales</taxon>
        <taxon>Pirellulaceae</taxon>
        <taxon>Novipirellula</taxon>
    </lineage>
</organism>
<dbReference type="Proteomes" id="UP000011991">
    <property type="component" value="Unassembled WGS sequence"/>
</dbReference>
<name>M5RRD2_9BACT</name>
<gene>
    <name evidence="1" type="ORF">RMSM_01177</name>
</gene>
<evidence type="ECO:0000313" key="2">
    <source>
        <dbReference type="Proteomes" id="UP000011991"/>
    </source>
</evidence>
<dbReference type="EMBL" id="ANOG01000178">
    <property type="protein sequence ID" value="EMI21893.1"/>
    <property type="molecule type" value="Genomic_DNA"/>
</dbReference>
<evidence type="ECO:0000313" key="1">
    <source>
        <dbReference type="EMBL" id="EMI21893.1"/>
    </source>
</evidence>
<proteinExistence type="predicted"/>
<dbReference type="AlphaFoldDB" id="M5RRD2"/>